<proteinExistence type="predicted"/>
<sequence length="237" mass="26964">MSTSQGKKTTVPTSKKRKGPGATSSTTTMEIRHPFLQFPQGSQEELFQILRAMSLEVGDMVMSQYDNPETVQFHLGSLVRQLSVPDFGVVLLYTDKFIEEEDLSELHRHIYYLSSKCWQALVPTSATYDLSRSKATALAPSLRYLHALFAHTLTGRRESISVVNTHDVYFLWNVVYRHVFDLLNIRQSGIMSPQGISSMLHMRMIDRQRGTDPPQYHLARSTGQEDPKDITDDVPPF</sequence>
<accession>A0A9D3UQA4</accession>
<feature type="compositionally biased region" description="Polar residues" evidence="1">
    <location>
        <begin position="1"/>
        <end position="13"/>
    </location>
</feature>
<dbReference type="EMBL" id="JAIQCV010000010">
    <property type="protein sequence ID" value="KAH1055190.1"/>
    <property type="molecule type" value="Genomic_DNA"/>
</dbReference>
<comment type="caution">
    <text evidence="2">The sequence shown here is derived from an EMBL/GenBank/DDBJ whole genome shotgun (WGS) entry which is preliminary data.</text>
</comment>
<name>A0A9D3UQA4_9ROSI</name>
<dbReference type="OrthoDB" id="1685790at2759"/>
<evidence type="ECO:0000313" key="3">
    <source>
        <dbReference type="Proteomes" id="UP000828251"/>
    </source>
</evidence>
<gene>
    <name evidence="2" type="ORF">J1N35_033255</name>
</gene>
<feature type="region of interest" description="Disordered" evidence="1">
    <location>
        <begin position="1"/>
        <end position="26"/>
    </location>
</feature>
<protein>
    <submittedName>
        <fullName evidence="2">Uncharacterized protein</fullName>
    </submittedName>
</protein>
<feature type="region of interest" description="Disordered" evidence="1">
    <location>
        <begin position="211"/>
        <end position="237"/>
    </location>
</feature>
<dbReference type="AlphaFoldDB" id="A0A9D3UQA4"/>
<evidence type="ECO:0000313" key="2">
    <source>
        <dbReference type="EMBL" id="KAH1055190.1"/>
    </source>
</evidence>
<keyword evidence="3" id="KW-1185">Reference proteome</keyword>
<evidence type="ECO:0000256" key="1">
    <source>
        <dbReference type="SAM" id="MobiDB-lite"/>
    </source>
</evidence>
<organism evidence="2 3">
    <name type="scientific">Gossypium stocksii</name>
    <dbReference type="NCBI Taxonomy" id="47602"/>
    <lineage>
        <taxon>Eukaryota</taxon>
        <taxon>Viridiplantae</taxon>
        <taxon>Streptophyta</taxon>
        <taxon>Embryophyta</taxon>
        <taxon>Tracheophyta</taxon>
        <taxon>Spermatophyta</taxon>
        <taxon>Magnoliopsida</taxon>
        <taxon>eudicotyledons</taxon>
        <taxon>Gunneridae</taxon>
        <taxon>Pentapetalae</taxon>
        <taxon>rosids</taxon>
        <taxon>malvids</taxon>
        <taxon>Malvales</taxon>
        <taxon>Malvaceae</taxon>
        <taxon>Malvoideae</taxon>
        <taxon>Gossypium</taxon>
    </lineage>
</organism>
<reference evidence="2 3" key="1">
    <citation type="journal article" date="2021" name="Plant Biotechnol. J.">
        <title>Multi-omics assisted identification of the key and species-specific regulatory components of drought-tolerant mechanisms in Gossypium stocksii.</title>
        <authorList>
            <person name="Yu D."/>
            <person name="Ke L."/>
            <person name="Zhang D."/>
            <person name="Wu Y."/>
            <person name="Sun Y."/>
            <person name="Mei J."/>
            <person name="Sun J."/>
            <person name="Sun Y."/>
        </authorList>
    </citation>
    <scope>NUCLEOTIDE SEQUENCE [LARGE SCALE GENOMIC DNA]</scope>
    <source>
        <strain evidence="3">cv. E1</strain>
        <tissue evidence="2">Leaf</tissue>
    </source>
</reference>
<dbReference type="Proteomes" id="UP000828251">
    <property type="component" value="Unassembled WGS sequence"/>
</dbReference>